<accession>A0ABQ2W687</accession>
<evidence type="ECO:0008006" key="4">
    <source>
        <dbReference type="Google" id="ProtNLM"/>
    </source>
</evidence>
<evidence type="ECO:0000313" key="3">
    <source>
        <dbReference type="Proteomes" id="UP000660675"/>
    </source>
</evidence>
<dbReference type="Proteomes" id="UP000660675">
    <property type="component" value="Unassembled WGS sequence"/>
</dbReference>
<comment type="caution">
    <text evidence="2">The sequence shown here is derived from an EMBL/GenBank/DDBJ whole genome shotgun (WGS) entry which is preliminary data.</text>
</comment>
<dbReference type="Gene3D" id="2.50.20.20">
    <property type="match status" value="1"/>
</dbReference>
<name>A0ABQ2W687_9ACTN</name>
<organism evidence="2 3">
    <name type="scientific">Streptomyces gelaticus</name>
    <dbReference type="NCBI Taxonomy" id="285446"/>
    <lineage>
        <taxon>Bacteria</taxon>
        <taxon>Bacillati</taxon>
        <taxon>Actinomycetota</taxon>
        <taxon>Actinomycetes</taxon>
        <taxon>Kitasatosporales</taxon>
        <taxon>Streptomycetaceae</taxon>
        <taxon>Streptomyces</taxon>
    </lineage>
</organism>
<gene>
    <name evidence="2" type="ORF">GCM10015535_55650</name>
</gene>
<evidence type="ECO:0000313" key="2">
    <source>
        <dbReference type="EMBL" id="GGV93151.1"/>
    </source>
</evidence>
<protein>
    <recommendedName>
        <fullName evidence="4">Lipoprotein</fullName>
    </recommendedName>
</protein>
<proteinExistence type="predicted"/>
<sequence length="263" mass="27180">MGPEALTVPSGTGQNEPDRAEPTTMHLPARASAAALNAATALVLATACSMLPDDAPDATEPYAGLTAPEVVNKALAATRAAKSVRMTVETTSPEGPVEAYVATDIRGECTVTLSMGAAGTMELVRTGGTVYARSDAAMLRSASAADVERLTGRWVKPATDDRHAKPAERYCDRETFLGPLAANSGTARKRWATVPGSGTPALTVSGETDNGKWTADIAIDGRPFLLKLHLPPGGAGHGTGHAAPVTVEFSGFDKPFTAKKPKT</sequence>
<feature type="region of interest" description="Disordered" evidence="1">
    <location>
        <begin position="1"/>
        <end position="22"/>
    </location>
</feature>
<dbReference type="EMBL" id="BMTF01000023">
    <property type="protein sequence ID" value="GGV93151.1"/>
    <property type="molecule type" value="Genomic_DNA"/>
</dbReference>
<reference evidence="3" key="1">
    <citation type="journal article" date="2019" name="Int. J. Syst. Evol. Microbiol.">
        <title>The Global Catalogue of Microorganisms (GCM) 10K type strain sequencing project: providing services to taxonomists for standard genome sequencing and annotation.</title>
        <authorList>
            <consortium name="The Broad Institute Genomics Platform"/>
            <consortium name="The Broad Institute Genome Sequencing Center for Infectious Disease"/>
            <person name="Wu L."/>
            <person name="Ma J."/>
        </authorList>
    </citation>
    <scope>NUCLEOTIDE SEQUENCE [LARGE SCALE GENOMIC DNA]</scope>
    <source>
        <strain evidence="3">JCM 4376</strain>
    </source>
</reference>
<evidence type="ECO:0000256" key="1">
    <source>
        <dbReference type="SAM" id="MobiDB-lite"/>
    </source>
</evidence>
<keyword evidence="3" id="KW-1185">Reference proteome</keyword>